<keyword evidence="3" id="KW-0813">Transport</keyword>
<comment type="similarity">
    <text evidence="2">Belongs to the CorA metal ion transporter (MIT) (TC 1.A.35) family.</text>
</comment>
<keyword evidence="14" id="KW-1185">Reference proteome</keyword>
<comment type="catalytic activity">
    <reaction evidence="10">
        <text>Mg(2+)(in) = Mg(2+)(out)</text>
        <dbReference type="Rhea" id="RHEA:29827"/>
        <dbReference type="ChEBI" id="CHEBI:18420"/>
    </reaction>
</comment>
<keyword evidence="5 12" id="KW-0812">Transmembrane</keyword>
<keyword evidence="9 12" id="KW-0472">Membrane</keyword>
<protein>
    <submittedName>
        <fullName evidence="13">Magnesium transporter</fullName>
    </submittedName>
</protein>
<dbReference type="GO" id="GO:0015087">
    <property type="term" value="F:cobalt ion transmembrane transporter activity"/>
    <property type="evidence" value="ECO:0007669"/>
    <property type="project" value="TreeGrafter"/>
</dbReference>
<evidence type="ECO:0000313" key="13">
    <source>
        <dbReference type="EMBL" id="KGP62950.1"/>
    </source>
</evidence>
<dbReference type="GO" id="GO:0005886">
    <property type="term" value="C:plasma membrane"/>
    <property type="evidence" value="ECO:0007669"/>
    <property type="project" value="UniProtKB-SubCell"/>
</dbReference>
<evidence type="ECO:0000256" key="10">
    <source>
        <dbReference type="ARBA" id="ARBA00034269"/>
    </source>
</evidence>
<comment type="function">
    <text evidence="11">Mediates influx of magnesium ions. Alternates between open and closed states. Activated by low cytoplasmic Mg(2+) levels. Inactive when cytoplasmic Mg(2+) levels are high.</text>
</comment>
<dbReference type="PANTHER" id="PTHR46494:SF1">
    <property type="entry name" value="CORA FAMILY METAL ION TRANSPORTER (EUROFUNG)"/>
    <property type="match status" value="1"/>
</dbReference>
<evidence type="ECO:0000256" key="5">
    <source>
        <dbReference type="ARBA" id="ARBA00022692"/>
    </source>
</evidence>
<evidence type="ECO:0000256" key="2">
    <source>
        <dbReference type="ARBA" id="ARBA00009765"/>
    </source>
</evidence>
<evidence type="ECO:0000256" key="4">
    <source>
        <dbReference type="ARBA" id="ARBA00022475"/>
    </source>
</evidence>
<dbReference type="GO" id="GO:0015095">
    <property type="term" value="F:magnesium ion transmembrane transporter activity"/>
    <property type="evidence" value="ECO:0007669"/>
    <property type="project" value="TreeGrafter"/>
</dbReference>
<gene>
    <name evidence="13" type="ORF">EP47_07480</name>
</gene>
<keyword evidence="4" id="KW-1003">Cell membrane</keyword>
<proteinExistence type="inferred from homology"/>
<accession>A0A0A2SPB6</accession>
<dbReference type="GO" id="GO:0000287">
    <property type="term" value="F:magnesium ion binding"/>
    <property type="evidence" value="ECO:0007669"/>
    <property type="project" value="TreeGrafter"/>
</dbReference>
<dbReference type="Gene3D" id="1.20.58.340">
    <property type="entry name" value="Magnesium transport protein CorA, transmembrane region"/>
    <property type="match status" value="2"/>
</dbReference>
<dbReference type="OrthoDB" id="9803416at2"/>
<feature type="transmembrane region" description="Helical" evidence="12">
    <location>
        <begin position="300"/>
        <end position="320"/>
    </location>
</feature>
<evidence type="ECO:0000256" key="6">
    <source>
        <dbReference type="ARBA" id="ARBA00022842"/>
    </source>
</evidence>
<evidence type="ECO:0000256" key="8">
    <source>
        <dbReference type="ARBA" id="ARBA00023065"/>
    </source>
</evidence>
<evidence type="ECO:0000256" key="12">
    <source>
        <dbReference type="SAM" id="Phobius"/>
    </source>
</evidence>
<reference evidence="13 14" key="1">
    <citation type="submission" date="2014-05" db="EMBL/GenBank/DDBJ databases">
        <authorList>
            <person name="Rizzardi K."/>
            <person name="Winiecka-Krusnell J."/>
            <person name="Ramliden M."/>
            <person name="Alm E."/>
            <person name="Andersson S."/>
            <person name="Byfors S."/>
        </authorList>
    </citation>
    <scope>NUCLEOTIDE SEQUENCE [LARGE SCALE GENOMIC DNA]</scope>
    <source>
        <strain evidence="13 14">LEGN</strain>
    </source>
</reference>
<keyword evidence="7 12" id="KW-1133">Transmembrane helix</keyword>
<evidence type="ECO:0000256" key="3">
    <source>
        <dbReference type="ARBA" id="ARBA00022448"/>
    </source>
</evidence>
<evidence type="ECO:0000256" key="9">
    <source>
        <dbReference type="ARBA" id="ARBA00023136"/>
    </source>
</evidence>
<dbReference type="InterPro" id="IPR045863">
    <property type="entry name" value="CorA_TM1_TM2"/>
</dbReference>
<sequence>MNTFDSMAIEFDLEHHSMKKIAIEDLHINYEDKNKIYWIHSDLKQEDDLKKLLEKLRLPMPVIKLCTDKNNRSNTIDIDEALTLQIQCLSSMNLNANYEANFDNLIIHLTTKYCFTASTKLSSVLFDLLNNCPRSLPYAKTSCFLLFLLLESVINDYAKIDFIYEDLADQLDGQVRISHKNIYTNVMELKHGVMKIKRHAIAIREILMRITSRNILAVSEQCRISLYNLSNHCHLVVNEIDSLRDMLNGLLGQIDNQLMQNMNETMKVLTAFAAIFLPLNLITGIYGMNFYWMPELSWKYGYFWAISLMVLCAVILFLVFKKNKWF</sequence>
<dbReference type="Proteomes" id="UP000054422">
    <property type="component" value="Unassembled WGS sequence"/>
</dbReference>
<evidence type="ECO:0000256" key="1">
    <source>
        <dbReference type="ARBA" id="ARBA00004651"/>
    </source>
</evidence>
<keyword evidence="6" id="KW-0460">Magnesium</keyword>
<comment type="subcellular location">
    <subcellularLocation>
        <location evidence="1">Cell membrane</location>
        <topology evidence="1">Multi-pass membrane protein</topology>
    </subcellularLocation>
</comment>
<keyword evidence="8" id="KW-0406">Ion transport</keyword>
<dbReference type="InterPro" id="IPR002523">
    <property type="entry name" value="MgTranspt_CorA/ZnTranspt_ZntB"/>
</dbReference>
<dbReference type="EMBL" id="JNCF01000032">
    <property type="protein sequence ID" value="KGP62950.1"/>
    <property type="molecule type" value="Genomic_DNA"/>
</dbReference>
<organism evidence="13 14">
    <name type="scientific">Legionella norrlandica</name>
    <dbReference type="NCBI Taxonomy" id="1498499"/>
    <lineage>
        <taxon>Bacteria</taxon>
        <taxon>Pseudomonadati</taxon>
        <taxon>Pseudomonadota</taxon>
        <taxon>Gammaproteobacteria</taxon>
        <taxon>Legionellales</taxon>
        <taxon>Legionellaceae</taxon>
        <taxon>Legionella</taxon>
    </lineage>
</organism>
<dbReference type="Pfam" id="PF01544">
    <property type="entry name" value="CorA"/>
    <property type="match status" value="1"/>
</dbReference>
<evidence type="ECO:0000313" key="14">
    <source>
        <dbReference type="Proteomes" id="UP000054422"/>
    </source>
</evidence>
<name>A0A0A2SPB6_9GAMM</name>
<dbReference type="SUPFAM" id="SSF143865">
    <property type="entry name" value="CorA soluble domain-like"/>
    <property type="match status" value="1"/>
</dbReference>
<evidence type="ECO:0000256" key="7">
    <source>
        <dbReference type="ARBA" id="ARBA00022989"/>
    </source>
</evidence>
<dbReference type="FunFam" id="1.20.58.340:FF:000004">
    <property type="entry name" value="Magnesium transport protein CorA"/>
    <property type="match status" value="1"/>
</dbReference>
<dbReference type="SUPFAM" id="SSF144083">
    <property type="entry name" value="Magnesium transport protein CorA, transmembrane region"/>
    <property type="match status" value="1"/>
</dbReference>
<dbReference type="InterPro" id="IPR045861">
    <property type="entry name" value="CorA_cytoplasmic_dom"/>
</dbReference>
<dbReference type="RefSeq" id="WP_035890280.1">
    <property type="nucleotide sequence ID" value="NZ_JNCF01000032.1"/>
</dbReference>
<evidence type="ECO:0000256" key="11">
    <source>
        <dbReference type="ARBA" id="ARBA00045497"/>
    </source>
</evidence>
<comment type="caution">
    <text evidence="13">The sequence shown here is derived from an EMBL/GenBank/DDBJ whole genome shotgun (WGS) entry which is preliminary data.</text>
</comment>
<dbReference type="AlphaFoldDB" id="A0A0A2SPB6"/>
<dbReference type="PANTHER" id="PTHR46494">
    <property type="entry name" value="CORA FAMILY METAL ION TRANSPORTER (EUROFUNG)"/>
    <property type="match status" value="1"/>
</dbReference>
<dbReference type="GO" id="GO:0050897">
    <property type="term" value="F:cobalt ion binding"/>
    <property type="evidence" value="ECO:0007669"/>
    <property type="project" value="TreeGrafter"/>
</dbReference>
<feature type="transmembrane region" description="Helical" evidence="12">
    <location>
        <begin position="268"/>
        <end position="288"/>
    </location>
</feature>